<sequence>MMQTSCPVDGDVTNLEERAGREAQHPPVVSHVERVEALGEALHVVGADLLQEVDVVLGVEAAHVVLRGFVRLEDLTGVQHQAVSQGQTVRLHGVTRTWASEDVGVTDTQNRTCADLPTACLTLECLVKLFDLLPLQPSVSPLHDVSSPAARQQGFAGFQPLCIIYHRPDR</sequence>
<organism evidence="1 2">
    <name type="scientific">Poecilia latipinna</name>
    <name type="common">sailfin molly</name>
    <dbReference type="NCBI Taxonomy" id="48699"/>
    <lineage>
        <taxon>Eukaryota</taxon>
        <taxon>Metazoa</taxon>
        <taxon>Chordata</taxon>
        <taxon>Craniata</taxon>
        <taxon>Vertebrata</taxon>
        <taxon>Euteleostomi</taxon>
        <taxon>Actinopterygii</taxon>
        <taxon>Neopterygii</taxon>
        <taxon>Teleostei</taxon>
        <taxon>Neoteleostei</taxon>
        <taxon>Acanthomorphata</taxon>
        <taxon>Ovalentaria</taxon>
        <taxon>Atherinomorphae</taxon>
        <taxon>Cyprinodontiformes</taxon>
        <taxon>Poeciliidae</taxon>
        <taxon>Poeciliinae</taxon>
        <taxon>Poecilia</taxon>
    </lineage>
</organism>
<dbReference type="Proteomes" id="UP000261500">
    <property type="component" value="Unplaced"/>
</dbReference>
<name>A0A3B3TTN3_9TELE</name>
<reference evidence="1" key="2">
    <citation type="submission" date="2025-09" db="UniProtKB">
        <authorList>
            <consortium name="Ensembl"/>
        </authorList>
    </citation>
    <scope>IDENTIFICATION</scope>
</reference>
<evidence type="ECO:0000313" key="1">
    <source>
        <dbReference type="Ensembl" id="ENSPLAP00000003736.1"/>
    </source>
</evidence>
<dbReference type="Ensembl" id="ENSPLAT00000010838.1">
    <property type="protein sequence ID" value="ENSPLAP00000003736.1"/>
    <property type="gene ID" value="ENSPLAG00000005290.1"/>
</dbReference>
<dbReference type="AlphaFoldDB" id="A0A3B3TTN3"/>
<accession>A0A3B3TTN3</accession>
<keyword evidence="2" id="KW-1185">Reference proteome</keyword>
<evidence type="ECO:0000313" key="2">
    <source>
        <dbReference type="Proteomes" id="UP000261500"/>
    </source>
</evidence>
<proteinExistence type="predicted"/>
<reference evidence="1" key="1">
    <citation type="submission" date="2025-08" db="UniProtKB">
        <authorList>
            <consortium name="Ensembl"/>
        </authorList>
    </citation>
    <scope>IDENTIFICATION</scope>
</reference>
<protein>
    <submittedName>
        <fullName evidence="1">Uncharacterized protein</fullName>
    </submittedName>
</protein>